<keyword evidence="2" id="KW-0472">Membrane</keyword>
<dbReference type="GO" id="GO:0004222">
    <property type="term" value="F:metalloendopeptidase activity"/>
    <property type="evidence" value="ECO:0007669"/>
    <property type="project" value="TreeGrafter"/>
</dbReference>
<accession>A0AAV9HLZ8</accession>
<dbReference type="Pfam" id="PF22456">
    <property type="entry name" value="PqqF-like_C_4"/>
    <property type="match status" value="1"/>
</dbReference>
<dbReference type="InterPro" id="IPR011249">
    <property type="entry name" value="Metalloenz_LuxS/M16"/>
</dbReference>
<dbReference type="GO" id="GO:0046872">
    <property type="term" value="F:metal ion binding"/>
    <property type="evidence" value="ECO:0007669"/>
    <property type="project" value="UniProtKB-KW"/>
</dbReference>
<reference evidence="4" key="2">
    <citation type="submission" date="2023-06" db="EMBL/GenBank/DDBJ databases">
        <authorList>
            <consortium name="Lawrence Berkeley National Laboratory"/>
            <person name="Mondo S.J."/>
            <person name="Hensen N."/>
            <person name="Bonometti L."/>
            <person name="Westerberg I."/>
            <person name="Brannstrom I.O."/>
            <person name="Guillou S."/>
            <person name="Cros-Aarteil S."/>
            <person name="Calhoun S."/>
            <person name="Haridas S."/>
            <person name="Kuo A."/>
            <person name="Pangilinan J."/>
            <person name="Riley R."/>
            <person name="Labutti K."/>
            <person name="Andreopoulos B."/>
            <person name="Lipzen A."/>
            <person name="Chen C."/>
            <person name="Yanf M."/>
            <person name="Daum C."/>
            <person name="Ng V."/>
            <person name="Clum A."/>
            <person name="Steindorff A."/>
            <person name="Ohm R."/>
            <person name="Martin F."/>
            <person name="Silar P."/>
            <person name="Natvig D."/>
            <person name="Lalanne C."/>
            <person name="Gautier V."/>
            <person name="Ament-Velasquez S.L."/>
            <person name="Kruys A."/>
            <person name="Hutchinson M.I."/>
            <person name="Powell A.J."/>
            <person name="Barry K."/>
            <person name="Miller A.N."/>
            <person name="Grigoriev I.V."/>
            <person name="Debuchy R."/>
            <person name="Gladieux P."/>
            <person name="Thoren M.H."/>
            <person name="Johannesson H."/>
        </authorList>
    </citation>
    <scope>NUCLEOTIDE SEQUENCE</scope>
    <source>
        <strain evidence="4">PSN324</strain>
    </source>
</reference>
<organism evidence="4 5">
    <name type="scientific">Cladorrhinum samala</name>
    <dbReference type="NCBI Taxonomy" id="585594"/>
    <lineage>
        <taxon>Eukaryota</taxon>
        <taxon>Fungi</taxon>
        <taxon>Dikarya</taxon>
        <taxon>Ascomycota</taxon>
        <taxon>Pezizomycotina</taxon>
        <taxon>Sordariomycetes</taxon>
        <taxon>Sordariomycetidae</taxon>
        <taxon>Sordariales</taxon>
        <taxon>Podosporaceae</taxon>
        <taxon>Cladorrhinum</taxon>
    </lineage>
</organism>
<evidence type="ECO:0000313" key="4">
    <source>
        <dbReference type="EMBL" id="KAK4460417.1"/>
    </source>
</evidence>
<evidence type="ECO:0000313" key="5">
    <source>
        <dbReference type="Proteomes" id="UP001321749"/>
    </source>
</evidence>
<dbReference type="Gene3D" id="3.30.830.10">
    <property type="entry name" value="Metalloenzyme, LuxS/M16 peptidase-like"/>
    <property type="match status" value="2"/>
</dbReference>
<dbReference type="PANTHER" id="PTHR43690">
    <property type="entry name" value="NARDILYSIN"/>
    <property type="match status" value="1"/>
</dbReference>
<sequence length="253" mass="28377">MLDQILHEPCFDQLRTKEQLGYIVYCGYSTSFITYGLYFTIQSEKTAIYLDSRIENFLETMATTLAEMSSEEFEKNKPEKDIAHIKPITKANIIEFFNHFVKPTSPVRTKLAIYLEAQAKSDVTTKQVSDLIKTPSLSESAAAQAATDLQFKLSATSHDVEKEVTALENYLLHSLNIAETKIDPAVETQRKLHGEHGPRVGVVKDLEPPSSNGTTPVVITDVPDFKARLAATKGPCPERDLSEFEDWTQILSY</sequence>
<gene>
    <name evidence="4" type="ORF">QBC42DRAFT_332684</name>
</gene>
<dbReference type="GO" id="GO:0005739">
    <property type="term" value="C:mitochondrion"/>
    <property type="evidence" value="ECO:0007669"/>
    <property type="project" value="TreeGrafter"/>
</dbReference>
<dbReference type="InterPro" id="IPR054734">
    <property type="entry name" value="PqqF-like_C_4"/>
</dbReference>
<keyword evidence="5" id="KW-1185">Reference proteome</keyword>
<keyword evidence="2" id="KW-0812">Transmembrane</keyword>
<dbReference type="AlphaFoldDB" id="A0AAV9HLZ8"/>
<evidence type="ECO:0000256" key="1">
    <source>
        <dbReference type="ARBA" id="ARBA00022723"/>
    </source>
</evidence>
<evidence type="ECO:0000259" key="3">
    <source>
        <dbReference type="Pfam" id="PF22456"/>
    </source>
</evidence>
<feature type="transmembrane region" description="Helical" evidence="2">
    <location>
        <begin position="20"/>
        <end position="41"/>
    </location>
</feature>
<reference evidence="4" key="1">
    <citation type="journal article" date="2023" name="Mol. Phylogenet. Evol.">
        <title>Genome-scale phylogeny and comparative genomics of the fungal order Sordariales.</title>
        <authorList>
            <person name="Hensen N."/>
            <person name="Bonometti L."/>
            <person name="Westerberg I."/>
            <person name="Brannstrom I.O."/>
            <person name="Guillou S."/>
            <person name="Cros-Aarteil S."/>
            <person name="Calhoun S."/>
            <person name="Haridas S."/>
            <person name="Kuo A."/>
            <person name="Mondo S."/>
            <person name="Pangilinan J."/>
            <person name="Riley R."/>
            <person name="LaButti K."/>
            <person name="Andreopoulos B."/>
            <person name="Lipzen A."/>
            <person name="Chen C."/>
            <person name="Yan M."/>
            <person name="Daum C."/>
            <person name="Ng V."/>
            <person name="Clum A."/>
            <person name="Steindorff A."/>
            <person name="Ohm R.A."/>
            <person name="Martin F."/>
            <person name="Silar P."/>
            <person name="Natvig D.O."/>
            <person name="Lalanne C."/>
            <person name="Gautier V."/>
            <person name="Ament-Velasquez S.L."/>
            <person name="Kruys A."/>
            <person name="Hutchinson M.I."/>
            <person name="Powell A.J."/>
            <person name="Barry K."/>
            <person name="Miller A.N."/>
            <person name="Grigoriev I.V."/>
            <person name="Debuchy R."/>
            <person name="Gladieux P."/>
            <person name="Hiltunen Thoren M."/>
            <person name="Johannesson H."/>
        </authorList>
    </citation>
    <scope>NUCLEOTIDE SEQUENCE</scope>
    <source>
        <strain evidence="4">PSN324</strain>
    </source>
</reference>
<protein>
    <submittedName>
        <fullName evidence="4">Metalloenzyme, LuxS/M16 peptidase-like protein</fullName>
    </submittedName>
</protein>
<dbReference type="GO" id="GO:0051603">
    <property type="term" value="P:proteolysis involved in protein catabolic process"/>
    <property type="evidence" value="ECO:0007669"/>
    <property type="project" value="TreeGrafter"/>
</dbReference>
<dbReference type="GO" id="GO:0005829">
    <property type="term" value="C:cytosol"/>
    <property type="evidence" value="ECO:0007669"/>
    <property type="project" value="TreeGrafter"/>
</dbReference>
<keyword evidence="2" id="KW-1133">Transmembrane helix</keyword>
<evidence type="ECO:0000256" key="2">
    <source>
        <dbReference type="SAM" id="Phobius"/>
    </source>
</evidence>
<dbReference type="SUPFAM" id="SSF63411">
    <property type="entry name" value="LuxS/MPP-like metallohydrolase"/>
    <property type="match status" value="1"/>
</dbReference>
<comment type="caution">
    <text evidence="4">The sequence shown here is derived from an EMBL/GenBank/DDBJ whole genome shotgun (WGS) entry which is preliminary data.</text>
</comment>
<dbReference type="PANTHER" id="PTHR43690:SF18">
    <property type="entry name" value="INSULIN-DEGRADING ENZYME-RELATED"/>
    <property type="match status" value="1"/>
</dbReference>
<name>A0AAV9HLZ8_9PEZI</name>
<dbReference type="Proteomes" id="UP001321749">
    <property type="component" value="Unassembled WGS sequence"/>
</dbReference>
<dbReference type="GO" id="GO:0043171">
    <property type="term" value="P:peptide catabolic process"/>
    <property type="evidence" value="ECO:0007669"/>
    <property type="project" value="TreeGrafter"/>
</dbReference>
<dbReference type="InterPro" id="IPR050626">
    <property type="entry name" value="Peptidase_M16"/>
</dbReference>
<dbReference type="EMBL" id="MU865013">
    <property type="protein sequence ID" value="KAK4460417.1"/>
    <property type="molecule type" value="Genomic_DNA"/>
</dbReference>
<proteinExistence type="predicted"/>
<feature type="domain" description="Coenzyme PQQ synthesis protein F-like C-terminal lobe" evidence="3">
    <location>
        <begin position="1"/>
        <end position="77"/>
    </location>
</feature>
<keyword evidence="1" id="KW-0479">Metal-binding</keyword>